<evidence type="ECO:0000313" key="2">
    <source>
        <dbReference type="Proteomes" id="UP000027644"/>
    </source>
</evidence>
<evidence type="ECO:0000313" key="1">
    <source>
        <dbReference type="EMBL" id="KEQ00394.1"/>
    </source>
</evidence>
<dbReference type="Pfam" id="PF05772">
    <property type="entry name" value="NinB"/>
    <property type="match status" value="1"/>
</dbReference>
<dbReference type="SUPFAM" id="SSF103370">
    <property type="entry name" value="NinB"/>
    <property type="match status" value="1"/>
</dbReference>
<reference evidence="1 2" key="1">
    <citation type="journal article" date="2014" name="PLoS Genet.">
        <title>Hidden diversity in honey bee gut symbionts detected by single-cell genomics.</title>
        <authorList>
            <person name="Engel P."/>
            <person name="Stepanauskas R."/>
            <person name="Moran N."/>
        </authorList>
    </citation>
    <scope>NUCLEOTIDE SEQUENCE [LARGE SCALE GENOMIC DNA]</scope>
    <source>
        <strain evidence="1 2">SCGC AB-598-J21</strain>
    </source>
</reference>
<organism evidence="1 2">
    <name type="scientific">Snodgrassella alvi SCGC AB-598-J21</name>
    <dbReference type="NCBI Taxonomy" id="1385367"/>
    <lineage>
        <taxon>Bacteria</taxon>
        <taxon>Pseudomonadati</taxon>
        <taxon>Pseudomonadota</taxon>
        <taxon>Betaproteobacteria</taxon>
        <taxon>Neisseriales</taxon>
        <taxon>Neisseriaceae</taxon>
        <taxon>Snodgrassella</taxon>
    </lineage>
</organism>
<name>A0A074VYW1_9NEIS</name>
<sequence>MTERIKRLINRKNKRDVMTFIWNSVGSLLDVNECIVIEVRKIKRSDEQNSKLHAMLGDIAKQKTFAGKQRSIEEWKAIFVSGHAMATDRDVEMVIGLEGEVINLRESTAKMSVSRVNSLIEYISAWAADNDVKFMEHRKFAGWIK</sequence>
<comment type="caution">
    <text evidence="1">The sequence shown here is derived from an EMBL/GenBank/DDBJ whole genome shotgun (WGS) entry which is preliminary data.</text>
</comment>
<dbReference type="InterPro" id="IPR008711">
    <property type="entry name" value="Recombinase_NinB"/>
</dbReference>
<dbReference type="Gene3D" id="1.10.3790.10">
    <property type="entry name" value="NinB"/>
    <property type="match status" value="1"/>
</dbReference>
<dbReference type="Proteomes" id="UP000027644">
    <property type="component" value="Unassembled WGS sequence"/>
</dbReference>
<protein>
    <submittedName>
        <fullName evidence="1">NinB protein</fullName>
    </submittedName>
</protein>
<gene>
    <name evidence="1" type="ORF">SASC598J21_017950</name>
</gene>
<accession>A0A074VYW1</accession>
<proteinExistence type="predicted"/>
<dbReference type="EMBL" id="AVQL01000451">
    <property type="protein sequence ID" value="KEQ00394.1"/>
    <property type="molecule type" value="Genomic_DNA"/>
</dbReference>
<dbReference type="InterPro" id="IPR036619">
    <property type="entry name" value="NinB_sf"/>
</dbReference>
<dbReference type="AlphaFoldDB" id="A0A074VYW1"/>